<gene>
    <name evidence="1" type="ORF">BBO_06641</name>
</gene>
<evidence type="ECO:0000313" key="1">
    <source>
        <dbReference type="EMBL" id="OAA39217.1"/>
    </source>
</evidence>
<keyword evidence="2" id="KW-1185">Reference proteome</keyword>
<dbReference type="Proteomes" id="UP000076863">
    <property type="component" value="Unassembled WGS sequence"/>
</dbReference>
<proteinExistence type="predicted"/>
<protein>
    <submittedName>
        <fullName evidence="1">Uncharacterized protein</fullName>
    </submittedName>
</protein>
<dbReference type="AlphaFoldDB" id="A0A169YFD5"/>
<sequence length="248" mass="28155">MSNAIDTILRSNALRYQPMVVNDIFKPYNCGIPFFRTMAEYERRFHPGLPAGDHPDRKFPWLVEPGLQSIEVYEAILARTLAHYRQVPQLRVYICESGVVQRRSACTMPAAGDLPRDSGIDDPRKREPRDVCFTLLSYGEQLEVVRWLREHGGVSVTPCPFAATPLGWLVLARPEPGPRERACRRLGFRGGEEDWAQFPRSWPPGGVVHMGCDGVLAWALPGEDGVAREGRSYRDGQRVRIRWEPTRS</sequence>
<dbReference type="OrthoDB" id="4864174at2759"/>
<evidence type="ECO:0000313" key="2">
    <source>
        <dbReference type="Proteomes" id="UP000076863"/>
    </source>
</evidence>
<comment type="caution">
    <text evidence="1">The sequence shown here is derived from an EMBL/GenBank/DDBJ whole genome shotgun (WGS) entry which is preliminary data.</text>
</comment>
<reference evidence="1 2" key="1">
    <citation type="journal article" date="2016" name="Genome Biol. Evol.">
        <title>Divergent and convergent evolution of fungal pathogenicity.</title>
        <authorList>
            <person name="Shang Y."/>
            <person name="Xiao G."/>
            <person name="Zheng P."/>
            <person name="Cen K."/>
            <person name="Zhan S."/>
            <person name="Wang C."/>
        </authorList>
    </citation>
    <scope>NUCLEOTIDE SEQUENCE [LARGE SCALE GENOMIC DNA]</scope>
    <source>
        <strain evidence="1 2">RCEF 3172</strain>
    </source>
</reference>
<organism evidence="1 2">
    <name type="scientific">Beauveria brongniartii RCEF 3172</name>
    <dbReference type="NCBI Taxonomy" id="1081107"/>
    <lineage>
        <taxon>Eukaryota</taxon>
        <taxon>Fungi</taxon>
        <taxon>Dikarya</taxon>
        <taxon>Ascomycota</taxon>
        <taxon>Pezizomycotina</taxon>
        <taxon>Sordariomycetes</taxon>
        <taxon>Hypocreomycetidae</taxon>
        <taxon>Hypocreales</taxon>
        <taxon>Cordycipitaceae</taxon>
        <taxon>Beauveria</taxon>
        <taxon>Beauveria brongniartii</taxon>
    </lineage>
</organism>
<accession>A0A169YFD5</accession>
<name>A0A169YFD5_9HYPO</name>
<dbReference type="EMBL" id="AZHA01000023">
    <property type="protein sequence ID" value="OAA39217.1"/>
    <property type="molecule type" value="Genomic_DNA"/>
</dbReference>